<reference evidence="3 4" key="1">
    <citation type="submission" date="2023-07" db="EMBL/GenBank/DDBJ databases">
        <title>Sorghum-associated microbial communities from plants grown in Nebraska, USA.</title>
        <authorList>
            <person name="Schachtman D."/>
        </authorList>
    </citation>
    <scope>NUCLEOTIDE SEQUENCE [LARGE SCALE GENOMIC DNA]</scope>
    <source>
        <strain evidence="3 4">584</strain>
    </source>
</reference>
<name>A0ABU1JUR5_9PROT</name>
<gene>
    <name evidence="3" type="ORF">E9232_004570</name>
</gene>
<dbReference type="SUPFAM" id="SSF48317">
    <property type="entry name" value="Acid phosphatase/Vanadium-dependent haloperoxidase"/>
    <property type="match status" value="1"/>
</dbReference>
<feature type="transmembrane region" description="Helical" evidence="1">
    <location>
        <begin position="100"/>
        <end position="120"/>
    </location>
</feature>
<feature type="transmembrane region" description="Helical" evidence="1">
    <location>
        <begin position="126"/>
        <end position="147"/>
    </location>
</feature>
<dbReference type="RefSeq" id="WP_309797766.1">
    <property type="nucleotide sequence ID" value="NZ_JAVDPW010000008.1"/>
</dbReference>
<feature type="transmembrane region" description="Helical" evidence="1">
    <location>
        <begin position="6"/>
        <end position="31"/>
    </location>
</feature>
<organism evidence="3 4">
    <name type="scientific">Inquilinus ginsengisoli</name>
    <dbReference type="NCBI Taxonomy" id="363840"/>
    <lineage>
        <taxon>Bacteria</taxon>
        <taxon>Pseudomonadati</taxon>
        <taxon>Pseudomonadota</taxon>
        <taxon>Alphaproteobacteria</taxon>
        <taxon>Rhodospirillales</taxon>
        <taxon>Rhodospirillaceae</taxon>
        <taxon>Inquilinus</taxon>
    </lineage>
</organism>
<keyword evidence="1" id="KW-0472">Membrane</keyword>
<sequence length="158" mass="16056">MKTIVLLMSIGLLGWWTVVVPLQVIVAAVSYARGQWRLAGFSLAALALAVAGVGAARMVVDWHPDGFGQVGLVLPSGHSALAVVAVGTLALLAGPGRPRLRIAAAVATVLAVAWVMTLGGHTLGDVVVGLGLGGLSVLVAGLVSGLFRPFADRRVPQP</sequence>
<evidence type="ECO:0000313" key="3">
    <source>
        <dbReference type="EMBL" id="MDR6292032.1"/>
    </source>
</evidence>
<dbReference type="InterPro" id="IPR000326">
    <property type="entry name" value="PAP2/HPO"/>
</dbReference>
<feature type="transmembrane region" description="Helical" evidence="1">
    <location>
        <begin position="72"/>
        <end position="93"/>
    </location>
</feature>
<accession>A0ABU1JUR5</accession>
<evidence type="ECO:0000313" key="4">
    <source>
        <dbReference type="Proteomes" id="UP001262410"/>
    </source>
</evidence>
<protein>
    <submittedName>
        <fullName evidence="3">Membrane-associated phospholipid phosphatase</fullName>
    </submittedName>
</protein>
<proteinExistence type="predicted"/>
<dbReference type="EMBL" id="JAVDPW010000008">
    <property type="protein sequence ID" value="MDR6292032.1"/>
    <property type="molecule type" value="Genomic_DNA"/>
</dbReference>
<dbReference type="InterPro" id="IPR036938">
    <property type="entry name" value="PAP2/HPO_sf"/>
</dbReference>
<dbReference type="Gene3D" id="1.20.144.10">
    <property type="entry name" value="Phosphatidic acid phosphatase type 2/haloperoxidase"/>
    <property type="match status" value="1"/>
</dbReference>
<keyword evidence="1" id="KW-1133">Transmembrane helix</keyword>
<keyword evidence="4" id="KW-1185">Reference proteome</keyword>
<dbReference type="Proteomes" id="UP001262410">
    <property type="component" value="Unassembled WGS sequence"/>
</dbReference>
<evidence type="ECO:0000259" key="2">
    <source>
        <dbReference type="Pfam" id="PF01569"/>
    </source>
</evidence>
<keyword evidence="1" id="KW-0812">Transmembrane</keyword>
<evidence type="ECO:0000256" key="1">
    <source>
        <dbReference type="SAM" id="Phobius"/>
    </source>
</evidence>
<dbReference type="Pfam" id="PF01569">
    <property type="entry name" value="PAP2"/>
    <property type="match status" value="1"/>
</dbReference>
<feature type="transmembrane region" description="Helical" evidence="1">
    <location>
        <begin position="38"/>
        <end position="60"/>
    </location>
</feature>
<comment type="caution">
    <text evidence="3">The sequence shown here is derived from an EMBL/GenBank/DDBJ whole genome shotgun (WGS) entry which is preliminary data.</text>
</comment>
<feature type="domain" description="Phosphatidic acid phosphatase type 2/haloperoxidase" evidence="2">
    <location>
        <begin position="74"/>
        <end position="140"/>
    </location>
</feature>